<accession>A0A0V8RS78</accession>
<dbReference type="Pfam" id="PF00571">
    <property type="entry name" value="CBS"/>
    <property type="match status" value="1"/>
</dbReference>
<dbReference type="GO" id="GO:0015095">
    <property type="term" value="F:magnesium ion transmembrane transporter activity"/>
    <property type="evidence" value="ECO:0007669"/>
    <property type="project" value="InterPro"/>
</dbReference>
<reference evidence="3 4" key="1">
    <citation type="submission" date="2015-10" db="EMBL/GenBank/DDBJ databases">
        <title>Draft Genome of Actinomyces odontolyticus subsp. actinosynbacter strain XH001.</title>
        <authorList>
            <person name="Mclean J.S."/>
            <person name="He X."/>
        </authorList>
    </citation>
    <scope>NUCLEOTIDE SEQUENCE [LARGE SCALE GENOMIC DNA]</scope>
    <source>
        <strain evidence="3 4">XH001</strain>
    </source>
</reference>
<evidence type="ECO:0000313" key="4">
    <source>
        <dbReference type="Proteomes" id="UP000054686"/>
    </source>
</evidence>
<dbReference type="OrthoDB" id="9764830at2"/>
<dbReference type="InterPro" id="IPR058838">
    <property type="entry name" value="SH3_actinomycetes"/>
</dbReference>
<dbReference type="CDD" id="cd04606">
    <property type="entry name" value="CBS_pair_Mg_transporter"/>
    <property type="match status" value="1"/>
</dbReference>
<evidence type="ECO:0000256" key="1">
    <source>
        <dbReference type="PROSITE-ProRule" id="PRU00703"/>
    </source>
</evidence>
<dbReference type="SUPFAM" id="SSF54631">
    <property type="entry name" value="CBS-domain pair"/>
    <property type="match status" value="1"/>
</dbReference>
<dbReference type="SUPFAM" id="SSF158791">
    <property type="entry name" value="MgtE N-terminal domain-like"/>
    <property type="match status" value="1"/>
</dbReference>
<protein>
    <submittedName>
        <fullName evidence="3">Magnesium transporter</fullName>
    </submittedName>
</protein>
<dbReference type="InterPro" id="IPR011033">
    <property type="entry name" value="PRC_barrel-like_sf"/>
</dbReference>
<comment type="caution">
    <text evidence="3">The sequence shown here is derived from an EMBL/GenBank/DDBJ whole genome shotgun (WGS) entry which is preliminary data.</text>
</comment>
<dbReference type="InterPro" id="IPR038076">
    <property type="entry name" value="MgtE_N_sf"/>
</dbReference>
<dbReference type="PROSITE" id="PS51371">
    <property type="entry name" value="CBS"/>
    <property type="match status" value="1"/>
</dbReference>
<dbReference type="Pfam" id="PF03448">
    <property type="entry name" value="MgtE_N"/>
    <property type="match status" value="1"/>
</dbReference>
<dbReference type="PANTHER" id="PTHR43773">
    <property type="entry name" value="MAGNESIUM TRANSPORTER MGTE"/>
    <property type="match status" value="1"/>
</dbReference>
<dbReference type="Pfam" id="PF26205">
    <property type="entry name" value="SH3_actinomycetes"/>
    <property type="match status" value="1"/>
</dbReference>
<dbReference type="AlphaFoldDB" id="A0A0V8RS78"/>
<feature type="domain" description="CBS" evidence="2">
    <location>
        <begin position="361"/>
        <end position="419"/>
    </location>
</feature>
<name>A0A0V8RS78_9ACTO</name>
<dbReference type="InterPro" id="IPR000644">
    <property type="entry name" value="CBS_dom"/>
</dbReference>
<keyword evidence="1" id="KW-0129">CBS domain</keyword>
<dbReference type="InterPro" id="IPR006669">
    <property type="entry name" value="MgtE_transporter"/>
</dbReference>
<dbReference type="Gene3D" id="3.10.580.10">
    <property type="entry name" value="CBS-domain"/>
    <property type="match status" value="1"/>
</dbReference>
<dbReference type="SUPFAM" id="SSF50346">
    <property type="entry name" value="PRC-barrel domain"/>
    <property type="match status" value="1"/>
</dbReference>
<dbReference type="Proteomes" id="UP000054686">
    <property type="component" value="Unassembled WGS sequence"/>
</dbReference>
<dbReference type="InterPro" id="IPR046342">
    <property type="entry name" value="CBS_dom_sf"/>
</dbReference>
<dbReference type="SMART" id="SM00924">
    <property type="entry name" value="MgtE_N"/>
    <property type="match status" value="1"/>
</dbReference>
<sequence>MSIASIELGTKGRRVYIGKLAGTSVFDPLGDQVGKIHDVVVIFRLKSEANVIGFVVEVGPRKRVFLPLTRVTAIEAGSVITTGLLNIRSFTQRPIETLVLSELFDRVVTMNDGSGQVRILDVAMRQRRPKDWVISTLHVQRVRTSSLGFTRSGETLTVDVSEVSGLLKTDSNQAATALLQYTEDMRPADLADFMHTLPQDRKMAVAMQLTDARLADVLEELGNDDRIAIVSALEAARAADVLDVMQPDDAADLVAELPAAKAQSLLALMEPEEAEDVRRLMTYDESTAGSLMTTEPVIFGPNATVAQMLAAVRREDIPASIATVAFIARPPQETPTGQYLGMVHIQRALREPPQTLLGTILDRDIESVDPNAHIATVTRLLATYNLTVLPVVDEDGHLHGAVSVDDVLDELLPEDWRDFDDDVTDRMMARSIDG</sequence>
<dbReference type="RefSeq" id="WP_060566511.1">
    <property type="nucleotide sequence ID" value="NZ_CP040006.1"/>
</dbReference>
<dbReference type="Gene3D" id="1.25.60.10">
    <property type="entry name" value="MgtE N-terminal domain-like"/>
    <property type="match status" value="1"/>
</dbReference>
<evidence type="ECO:0000259" key="2">
    <source>
        <dbReference type="PROSITE" id="PS51371"/>
    </source>
</evidence>
<dbReference type="InterPro" id="IPR006668">
    <property type="entry name" value="Mg_transptr_MgtE_intracell_dom"/>
</dbReference>
<dbReference type="GO" id="GO:0016020">
    <property type="term" value="C:membrane"/>
    <property type="evidence" value="ECO:0007669"/>
    <property type="project" value="InterPro"/>
</dbReference>
<proteinExistence type="predicted"/>
<dbReference type="EMBL" id="LLVT01000002">
    <property type="protein sequence ID" value="KSW10884.1"/>
    <property type="molecule type" value="Genomic_DNA"/>
</dbReference>
<gene>
    <name evidence="3" type="ORF">APY09_05255</name>
</gene>
<evidence type="ECO:0000313" key="3">
    <source>
        <dbReference type="EMBL" id="KSW10884.1"/>
    </source>
</evidence>
<organism evidence="3 4">
    <name type="scientific">Schaalia odontolytica</name>
    <dbReference type="NCBI Taxonomy" id="1660"/>
    <lineage>
        <taxon>Bacteria</taxon>
        <taxon>Bacillati</taxon>
        <taxon>Actinomycetota</taxon>
        <taxon>Actinomycetes</taxon>
        <taxon>Actinomycetales</taxon>
        <taxon>Actinomycetaceae</taxon>
        <taxon>Schaalia</taxon>
    </lineage>
</organism>
<dbReference type="PANTHER" id="PTHR43773:SF1">
    <property type="entry name" value="MAGNESIUM TRANSPORTER MGTE"/>
    <property type="match status" value="1"/>
</dbReference>